<evidence type="ECO:0000259" key="6">
    <source>
        <dbReference type="PROSITE" id="PS50109"/>
    </source>
</evidence>
<dbReference type="SUPFAM" id="SSF47384">
    <property type="entry name" value="Homodimeric domain of signal transducing histidine kinase"/>
    <property type="match status" value="1"/>
</dbReference>
<dbReference type="PROSITE" id="PS50109">
    <property type="entry name" value="HIS_KIN"/>
    <property type="match status" value="1"/>
</dbReference>
<name>A0A4R5TV34_9GAMM</name>
<dbReference type="CDD" id="cd00082">
    <property type="entry name" value="HisKA"/>
    <property type="match status" value="1"/>
</dbReference>
<dbReference type="Pfam" id="PF02518">
    <property type="entry name" value="HATPase_c"/>
    <property type="match status" value="1"/>
</dbReference>
<dbReference type="Gene3D" id="3.30.565.10">
    <property type="entry name" value="Histidine kinase-like ATPase, C-terminal domain"/>
    <property type="match status" value="1"/>
</dbReference>
<feature type="transmembrane region" description="Helical" evidence="5">
    <location>
        <begin position="170"/>
        <end position="188"/>
    </location>
</feature>
<dbReference type="InterPro" id="IPR005467">
    <property type="entry name" value="His_kinase_dom"/>
</dbReference>
<dbReference type="Gene3D" id="1.10.287.130">
    <property type="match status" value="1"/>
</dbReference>
<evidence type="ECO:0000256" key="4">
    <source>
        <dbReference type="SAM" id="Coils"/>
    </source>
</evidence>
<keyword evidence="7" id="KW-0808">Transferase</keyword>
<evidence type="ECO:0000256" key="3">
    <source>
        <dbReference type="ARBA" id="ARBA00022553"/>
    </source>
</evidence>
<feature type="domain" description="Histidine kinase" evidence="6">
    <location>
        <begin position="275"/>
        <end position="484"/>
    </location>
</feature>
<keyword evidence="4" id="KW-0175">Coiled coil</keyword>
<dbReference type="InterPro" id="IPR004358">
    <property type="entry name" value="Sig_transdc_His_kin-like_C"/>
</dbReference>
<dbReference type="OrthoDB" id="9770473at2"/>
<dbReference type="InterPro" id="IPR036097">
    <property type="entry name" value="HisK_dim/P_sf"/>
</dbReference>
<evidence type="ECO:0000313" key="8">
    <source>
        <dbReference type="Proteomes" id="UP000294796"/>
    </source>
</evidence>
<dbReference type="PANTHER" id="PTHR43065">
    <property type="entry name" value="SENSOR HISTIDINE KINASE"/>
    <property type="match status" value="1"/>
</dbReference>
<reference evidence="7 8" key="1">
    <citation type="submission" date="2019-03" db="EMBL/GenBank/DDBJ databases">
        <title>Luteimonas zhaokaii sp.nov., isolated from the rectal contents of Plateau pika in Yushu, Qinghai Province, China.</title>
        <authorList>
            <person name="Zhang G."/>
        </authorList>
    </citation>
    <scope>NUCLEOTIDE SEQUENCE [LARGE SCALE GENOMIC DNA]</scope>
    <source>
        <strain evidence="7 8">B9</strain>
    </source>
</reference>
<comment type="caution">
    <text evidence="7">The sequence shown here is derived from an EMBL/GenBank/DDBJ whole genome shotgun (WGS) entry which is preliminary data.</text>
</comment>
<evidence type="ECO:0000256" key="2">
    <source>
        <dbReference type="ARBA" id="ARBA00012438"/>
    </source>
</evidence>
<evidence type="ECO:0000256" key="5">
    <source>
        <dbReference type="SAM" id="Phobius"/>
    </source>
</evidence>
<organism evidence="7 8">
    <name type="scientific">Luteimonas aestuarii</name>
    <dbReference type="NCBI Taxonomy" id="453837"/>
    <lineage>
        <taxon>Bacteria</taxon>
        <taxon>Pseudomonadati</taxon>
        <taxon>Pseudomonadota</taxon>
        <taxon>Gammaproteobacteria</taxon>
        <taxon>Lysobacterales</taxon>
        <taxon>Lysobacteraceae</taxon>
        <taxon>Luteimonas</taxon>
    </lineage>
</organism>
<sequence>MRAATPTIASRSRLLTFGELRGRAFRQSFPSSTREAPGMARSGIRQWLQATRIDDPVDRRNAPMLQVVLLALGTLPPVLWLYRIFGTQIPWRPGETVSLSASLLISSIALWSVMLIRRGRFQWAIRQLMLLVAVILVVSYALTGLGAHVFEMPVQVLWLFVAGMMIGRKALWSMYGALVLALMLGAGADVRNEAMAPGHAFGDAVIRSVMFLLIALVIDRSVAALRESLKDAMARSAELEQANAQLLEEINAREQAQAQVLHAQKMEAVGRMASGLAHDFGHLLTLVDGYAANAVKATSEDERTAALEGVRSAAARADAQVGRLLHFARRDPGLAEGFDAAATIRDIAPMLRQTLGAANRLELGLPEPPVPIRLDREQFALVLLNLAANAADAMPEGGRFVLAARVVDGTTLEIAAGDDGGGVPEPLRERVFEPFFTTKPPDHGTGLGLAVARDLVEAAGGSLTLDPGGSASGAMFRIRLPLDVQASLGP</sequence>
<dbReference type="GO" id="GO:0000155">
    <property type="term" value="F:phosphorelay sensor kinase activity"/>
    <property type="evidence" value="ECO:0007669"/>
    <property type="project" value="InterPro"/>
</dbReference>
<evidence type="ECO:0000313" key="7">
    <source>
        <dbReference type="EMBL" id="TDK24933.1"/>
    </source>
</evidence>
<protein>
    <recommendedName>
        <fullName evidence="2">histidine kinase</fullName>
        <ecNumber evidence="2">2.7.13.3</ecNumber>
    </recommendedName>
</protein>
<dbReference type="PANTHER" id="PTHR43065:SF42">
    <property type="entry name" value="TWO-COMPONENT SENSOR PPRA"/>
    <property type="match status" value="1"/>
</dbReference>
<gene>
    <name evidence="7" type="ORF">E2F46_07075</name>
</gene>
<dbReference type="InterPro" id="IPR003594">
    <property type="entry name" value="HATPase_dom"/>
</dbReference>
<dbReference type="SMART" id="SM00388">
    <property type="entry name" value="HisKA"/>
    <property type="match status" value="1"/>
</dbReference>
<evidence type="ECO:0000256" key="1">
    <source>
        <dbReference type="ARBA" id="ARBA00000085"/>
    </source>
</evidence>
<feature type="coiled-coil region" evidence="4">
    <location>
        <begin position="222"/>
        <end position="259"/>
    </location>
</feature>
<feature type="transmembrane region" description="Helical" evidence="5">
    <location>
        <begin position="200"/>
        <end position="218"/>
    </location>
</feature>
<dbReference type="EMBL" id="SMTF01000004">
    <property type="protein sequence ID" value="TDK24933.1"/>
    <property type="molecule type" value="Genomic_DNA"/>
</dbReference>
<dbReference type="EC" id="2.7.13.3" evidence="2"/>
<proteinExistence type="predicted"/>
<dbReference type="InterPro" id="IPR036890">
    <property type="entry name" value="HATPase_C_sf"/>
</dbReference>
<keyword evidence="3" id="KW-0597">Phosphoprotein</keyword>
<comment type="catalytic activity">
    <reaction evidence="1">
        <text>ATP + protein L-histidine = ADP + protein N-phospho-L-histidine.</text>
        <dbReference type="EC" id="2.7.13.3"/>
    </reaction>
</comment>
<accession>A0A4R5TV34</accession>
<dbReference type="AlphaFoldDB" id="A0A4R5TV34"/>
<dbReference type="InterPro" id="IPR003661">
    <property type="entry name" value="HisK_dim/P_dom"/>
</dbReference>
<dbReference type="PRINTS" id="PR00344">
    <property type="entry name" value="BCTRLSENSOR"/>
</dbReference>
<dbReference type="Proteomes" id="UP000294796">
    <property type="component" value="Unassembled WGS sequence"/>
</dbReference>
<keyword evidence="7" id="KW-0418">Kinase</keyword>
<feature type="transmembrane region" description="Helical" evidence="5">
    <location>
        <begin position="67"/>
        <end position="85"/>
    </location>
</feature>
<dbReference type="SUPFAM" id="SSF55874">
    <property type="entry name" value="ATPase domain of HSP90 chaperone/DNA topoisomerase II/histidine kinase"/>
    <property type="match status" value="1"/>
</dbReference>
<dbReference type="SMART" id="SM00387">
    <property type="entry name" value="HATPase_c"/>
    <property type="match status" value="1"/>
</dbReference>
<keyword evidence="8" id="KW-1185">Reference proteome</keyword>
<keyword evidence="5" id="KW-0472">Membrane</keyword>
<feature type="transmembrane region" description="Helical" evidence="5">
    <location>
        <begin position="128"/>
        <end position="150"/>
    </location>
</feature>
<feature type="transmembrane region" description="Helical" evidence="5">
    <location>
        <begin position="97"/>
        <end position="116"/>
    </location>
</feature>
<keyword evidence="5" id="KW-1133">Transmembrane helix</keyword>
<keyword evidence="5" id="KW-0812">Transmembrane</keyword>